<proteinExistence type="predicted"/>
<accession>A0ABW3ZDQ6</accession>
<feature type="modified residue" description="4-aspartylphosphate" evidence="1">
    <location>
        <position position="59"/>
    </location>
</feature>
<dbReference type="EMBL" id="JBHTMU010000001">
    <property type="protein sequence ID" value="MFD1340863.1"/>
    <property type="molecule type" value="Genomic_DNA"/>
</dbReference>
<evidence type="ECO:0000256" key="1">
    <source>
        <dbReference type="PROSITE-ProRule" id="PRU00169"/>
    </source>
</evidence>
<dbReference type="Proteomes" id="UP001597135">
    <property type="component" value="Unassembled WGS sequence"/>
</dbReference>
<sequence>MNECLRGRRVLVLEDEAMIALDLRLTLEDHGAVVIGPADSLEDGLRLVQENRIDAAILDADLGEVDSLPLAQHLRANGVPFVFHTGCNRPEFSSEFAGAPVHLKPALPDSLAADLAALLSES</sequence>
<comment type="caution">
    <text evidence="3">The sequence shown here is derived from an EMBL/GenBank/DDBJ whole genome shotgun (WGS) entry which is preliminary data.</text>
</comment>
<evidence type="ECO:0000259" key="2">
    <source>
        <dbReference type="PROSITE" id="PS50110"/>
    </source>
</evidence>
<dbReference type="RefSeq" id="WP_386800924.1">
    <property type="nucleotide sequence ID" value="NZ_JBHTMU010000001.1"/>
</dbReference>
<keyword evidence="1" id="KW-0597">Phosphoprotein</keyword>
<keyword evidence="4" id="KW-1185">Reference proteome</keyword>
<dbReference type="SMART" id="SM00448">
    <property type="entry name" value="REC"/>
    <property type="match status" value="1"/>
</dbReference>
<dbReference type="Pfam" id="PF00072">
    <property type="entry name" value="Response_reg"/>
    <property type="match status" value="1"/>
</dbReference>
<gene>
    <name evidence="3" type="ORF">ACFQ4E_00340</name>
</gene>
<dbReference type="PROSITE" id="PS50110">
    <property type="entry name" value="RESPONSE_REGULATORY"/>
    <property type="match status" value="1"/>
</dbReference>
<dbReference type="SUPFAM" id="SSF52172">
    <property type="entry name" value="CheY-like"/>
    <property type="match status" value="1"/>
</dbReference>
<evidence type="ECO:0000313" key="3">
    <source>
        <dbReference type="EMBL" id="MFD1340863.1"/>
    </source>
</evidence>
<protein>
    <submittedName>
        <fullName evidence="3">Response regulator</fullName>
    </submittedName>
</protein>
<organism evidence="3 4">
    <name type="scientific">Litorisediminicola beolgyonensis</name>
    <dbReference type="NCBI Taxonomy" id="1173614"/>
    <lineage>
        <taxon>Bacteria</taxon>
        <taxon>Pseudomonadati</taxon>
        <taxon>Pseudomonadota</taxon>
        <taxon>Alphaproteobacteria</taxon>
        <taxon>Rhodobacterales</taxon>
        <taxon>Paracoccaceae</taxon>
        <taxon>Litorisediminicola</taxon>
    </lineage>
</organism>
<dbReference type="InterPro" id="IPR001789">
    <property type="entry name" value="Sig_transdc_resp-reg_receiver"/>
</dbReference>
<dbReference type="Gene3D" id="3.40.50.2300">
    <property type="match status" value="1"/>
</dbReference>
<feature type="domain" description="Response regulatory" evidence="2">
    <location>
        <begin position="9"/>
        <end position="119"/>
    </location>
</feature>
<dbReference type="InterPro" id="IPR011006">
    <property type="entry name" value="CheY-like_superfamily"/>
</dbReference>
<name>A0ABW3ZDQ6_9RHOB</name>
<reference evidence="4" key="1">
    <citation type="journal article" date="2019" name="Int. J. Syst. Evol. Microbiol.">
        <title>The Global Catalogue of Microorganisms (GCM) 10K type strain sequencing project: providing services to taxonomists for standard genome sequencing and annotation.</title>
        <authorList>
            <consortium name="The Broad Institute Genomics Platform"/>
            <consortium name="The Broad Institute Genome Sequencing Center for Infectious Disease"/>
            <person name="Wu L."/>
            <person name="Ma J."/>
        </authorList>
    </citation>
    <scope>NUCLEOTIDE SEQUENCE [LARGE SCALE GENOMIC DNA]</scope>
    <source>
        <strain evidence="4">CCUG 62953</strain>
    </source>
</reference>
<evidence type="ECO:0000313" key="4">
    <source>
        <dbReference type="Proteomes" id="UP001597135"/>
    </source>
</evidence>